<keyword evidence="3" id="KW-0029">Amino-acid transport</keyword>
<evidence type="ECO:0000259" key="5">
    <source>
        <dbReference type="Pfam" id="PF13458"/>
    </source>
</evidence>
<dbReference type="EMBL" id="HG938353">
    <property type="protein sequence ID" value="CDN50119.1"/>
    <property type="molecule type" value="Genomic_DNA"/>
</dbReference>
<keyword evidence="7" id="KW-1185">Reference proteome</keyword>
<proteinExistence type="inferred from homology"/>
<feature type="domain" description="Leucine-binding protein" evidence="5">
    <location>
        <begin position="28"/>
        <end position="363"/>
    </location>
</feature>
<dbReference type="CDD" id="cd06333">
    <property type="entry name" value="PBP1_ABC_RPA1789-like"/>
    <property type="match status" value="1"/>
</dbReference>
<feature type="signal peptide" evidence="4">
    <location>
        <begin position="1"/>
        <end position="26"/>
    </location>
</feature>
<name>A0A068SW84_NEOGA</name>
<dbReference type="Proteomes" id="UP000028181">
    <property type="component" value="Chromosome I"/>
</dbReference>
<dbReference type="InterPro" id="IPR028081">
    <property type="entry name" value="Leu-bd"/>
</dbReference>
<dbReference type="SUPFAM" id="SSF53822">
    <property type="entry name" value="Periplasmic binding protein-like I"/>
    <property type="match status" value="1"/>
</dbReference>
<dbReference type="Pfam" id="PF13458">
    <property type="entry name" value="Peripla_BP_6"/>
    <property type="match status" value="1"/>
</dbReference>
<dbReference type="GO" id="GO:0006865">
    <property type="term" value="P:amino acid transport"/>
    <property type="evidence" value="ECO:0007669"/>
    <property type="project" value="UniProtKB-KW"/>
</dbReference>
<evidence type="ECO:0000256" key="1">
    <source>
        <dbReference type="ARBA" id="ARBA00010062"/>
    </source>
</evidence>
<dbReference type="PANTHER" id="PTHR30483:SF38">
    <property type="entry name" value="BLR7848 PROTEIN"/>
    <property type="match status" value="1"/>
</dbReference>
<dbReference type="OrthoDB" id="9147078at2"/>
<dbReference type="InterPro" id="IPR028082">
    <property type="entry name" value="Peripla_BP_I"/>
</dbReference>
<keyword evidence="6" id="KW-0675">Receptor</keyword>
<dbReference type="AlphaFoldDB" id="A0A068SW84"/>
<dbReference type="PANTHER" id="PTHR30483">
    <property type="entry name" value="LEUCINE-SPECIFIC-BINDING PROTEIN"/>
    <property type="match status" value="1"/>
</dbReference>
<gene>
    <name evidence="6" type="ORF">RG540_CH39690</name>
</gene>
<evidence type="ECO:0000256" key="2">
    <source>
        <dbReference type="ARBA" id="ARBA00022729"/>
    </source>
</evidence>
<comment type="similarity">
    <text evidence="1">Belongs to the leucine-binding protein family.</text>
</comment>
<dbReference type="GeneID" id="24256668"/>
<reference evidence="7" key="1">
    <citation type="journal article" date="2014" name="BMC Genomics">
        <title>Genome sequencing of two Neorhizobium galegae strains reveals a noeT gene responsible for the unusual acetylation of the nodulation factors.</title>
        <authorList>
            <person name="Osterman J."/>
            <person name="Marsh J."/>
            <person name="Laine P.K."/>
            <person name="Zeng Z."/>
            <person name="Alatalo E."/>
            <person name="Sullivan J.T."/>
            <person name="Young J.P."/>
            <person name="Thomas-Oates J."/>
            <person name="Paulin L."/>
            <person name="Lindstrom K."/>
        </authorList>
    </citation>
    <scope>NUCLEOTIDE SEQUENCE [LARGE SCALE GENOMIC DNA]</scope>
    <source>
        <strain evidence="7">HAMBI 540</strain>
    </source>
</reference>
<dbReference type="InterPro" id="IPR051010">
    <property type="entry name" value="BCAA_transport"/>
</dbReference>
<keyword evidence="3" id="KW-0813">Transport</keyword>
<protein>
    <submittedName>
        <fullName evidence="6">Extracellular ligand-binding receptor</fullName>
    </submittedName>
</protein>
<dbReference type="eggNOG" id="COG0683">
    <property type="taxonomic scope" value="Bacteria"/>
</dbReference>
<keyword evidence="2 4" id="KW-0732">Signal</keyword>
<evidence type="ECO:0000313" key="6">
    <source>
        <dbReference type="EMBL" id="CDN50119.1"/>
    </source>
</evidence>
<feature type="chain" id="PRO_5001656395" evidence="4">
    <location>
        <begin position="27"/>
        <end position="382"/>
    </location>
</feature>
<dbReference type="HOGENOM" id="CLU_027128_0_1_5"/>
<organism evidence="6 7">
    <name type="scientific">Neorhizobium galegae bv. orientalis str. HAMBI 540</name>
    <dbReference type="NCBI Taxonomy" id="1028800"/>
    <lineage>
        <taxon>Bacteria</taxon>
        <taxon>Pseudomonadati</taxon>
        <taxon>Pseudomonadota</taxon>
        <taxon>Alphaproteobacteria</taxon>
        <taxon>Hyphomicrobiales</taxon>
        <taxon>Rhizobiaceae</taxon>
        <taxon>Rhizobium/Agrobacterium group</taxon>
        <taxon>Neorhizobium</taxon>
    </lineage>
</organism>
<dbReference type="KEGG" id="ngg:RG540_CH39690"/>
<evidence type="ECO:0000313" key="7">
    <source>
        <dbReference type="Proteomes" id="UP000028181"/>
    </source>
</evidence>
<dbReference type="PATRIC" id="fig|1028800.3.peg.4029"/>
<accession>A0A068SW84</accession>
<evidence type="ECO:0000256" key="4">
    <source>
        <dbReference type="SAM" id="SignalP"/>
    </source>
</evidence>
<dbReference type="Gene3D" id="3.40.50.2300">
    <property type="match status" value="2"/>
</dbReference>
<dbReference type="RefSeq" id="WP_038591423.1">
    <property type="nucleotide sequence ID" value="NZ_HG938353.1"/>
</dbReference>
<sequence length="382" mass="39980">MKNRFFAGMAPVAALSMSLFASSALADITIGVTISSTGPGAALGIPLKNSVELWPTEVGGEKLKVIVLDDAGDPSIATTNARRFVNDDKVDVLVGSALTPASIAVAGVAAESSTPHLGCSPVPPNISKGKWTFIMPQDAGLIAKNLFAKMKADGAKTVGYIGFSDSYGDLWMGQFKAIGEQYGLKVIADERYARPDTSVSGQVLKLVAARPDAVFVGASGTGAALPQIGLRERGFTGKIYQTHGAVTFDFLRIAGKAADNTIFASGPAMAPEALPDTAETKPEGMAYVTAYEKKFGPGTRTQFGPHINDAMAILKKAIPVALKKAKPGTPEFRAALRDAIETGGPFPASQGVFNFKADDHLGLDDRAVVLFTAKNGKFEITK</sequence>
<evidence type="ECO:0000256" key="3">
    <source>
        <dbReference type="ARBA" id="ARBA00022970"/>
    </source>
</evidence>